<dbReference type="eggNOG" id="COG1479">
    <property type="taxonomic scope" value="Bacteria"/>
</dbReference>
<gene>
    <name evidence="2" type="ORF">Mic7113_4953</name>
</gene>
<dbReference type="PANTHER" id="PTHR37292">
    <property type="entry name" value="VNG6097C"/>
    <property type="match status" value="1"/>
</dbReference>
<dbReference type="Proteomes" id="UP000010471">
    <property type="component" value="Chromosome"/>
</dbReference>
<dbReference type="Pfam" id="PF03235">
    <property type="entry name" value="GmrSD_N"/>
    <property type="match status" value="1"/>
</dbReference>
<dbReference type="KEGG" id="mic:Mic7113_4953"/>
<keyword evidence="3" id="KW-1185">Reference proteome</keyword>
<organism evidence="2 3">
    <name type="scientific">Allocoleopsis franciscana PCC 7113</name>
    <dbReference type="NCBI Taxonomy" id="1173027"/>
    <lineage>
        <taxon>Bacteria</taxon>
        <taxon>Bacillati</taxon>
        <taxon>Cyanobacteriota</taxon>
        <taxon>Cyanophyceae</taxon>
        <taxon>Coleofasciculales</taxon>
        <taxon>Coleofasciculaceae</taxon>
        <taxon>Allocoleopsis</taxon>
        <taxon>Allocoleopsis franciscana</taxon>
    </lineage>
</organism>
<dbReference type="PATRIC" id="fig|1173027.3.peg.5488"/>
<evidence type="ECO:0000313" key="2">
    <source>
        <dbReference type="EMBL" id="AFZ20614.1"/>
    </source>
</evidence>
<dbReference type="HOGENOM" id="CLU_021082_0_0_3"/>
<feature type="domain" description="GmrSD restriction endonucleases N-terminal" evidence="1">
    <location>
        <begin position="23"/>
        <end position="246"/>
    </location>
</feature>
<protein>
    <recommendedName>
        <fullName evidence="1">GmrSD restriction endonucleases N-terminal domain-containing protein</fullName>
    </recommendedName>
</protein>
<evidence type="ECO:0000259" key="1">
    <source>
        <dbReference type="Pfam" id="PF03235"/>
    </source>
</evidence>
<accession>K9WLH3</accession>
<dbReference type="OrthoDB" id="9798761at2"/>
<dbReference type="eggNOG" id="COG3472">
    <property type="taxonomic scope" value="Bacteria"/>
</dbReference>
<name>K9WLH3_9CYAN</name>
<dbReference type="EMBL" id="CP003630">
    <property type="protein sequence ID" value="AFZ20614.1"/>
    <property type="molecule type" value="Genomic_DNA"/>
</dbReference>
<reference evidence="2 3" key="1">
    <citation type="submission" date="2012-06" db="EMBL/GenBank/DDBJ databases">
        <title>Finished chromosome of genome of Microcoleus sp. PCC 7113.</title>
        <authorList>
            <consortium name="US DOE Joint Genome Institute"/>
            <person name="Gugger M."/>
            <person name="Coursin T."/>
            <person name="Rippka R."/>
            <person name="Tandeau De Marsac N."/>
            <person name="Huntemann M."/>
            <person name="Wei C.-L."/>
            <person name="Han J."/>
            <person name="Detter J.C."/>
            <person name="Han C."/>
            <person name="Tapia R."/>
            <person name="Chen A."/>
            <person name="Kyrpides N."/>
            <person name="Mavromatis K."/>
            <person name="Markowitz V."/>
            <person name="Szeto E."/>
            <person name="Ivanova N."/>
            <person name="Pagani I."/>
            <person name="Pati A."/>
            <person name="Goodwin L."/>
            <person name="Nordberg H.P."/>
            <person name="Cantor M.N."/>
            <person name="Hua S.X."/>
            <person name="Woyke T."/>
            <person name="Kerfeld C.A."/>
        </authorList>
    </citation>
    <scope>NUCLEOTIDE SEQUENCE [LARGE SCALE GENOMIC DNA]</scope>
    <source>
        <strain evidence="2 3">PCC 7113</strain>
    </source>
</reference>
<evidence type="ECO:0000313" key="3">
    <source>
        <dbReference type="Proteomes" id="UP000010471"/>
    </source>
</evidence>
<dbReference type="PANTHER" id="PTHR37292:SF2">
    <property type="entry name" value="DUF262 DOMAIN-CONTAINING PROTEIN"/>
    <property type="match status" value="1"/>
</dbReference>
<sequence>MEGNSFTAVSENFLKIIGEVHSAKIVIPVGFQRSFVCSRDDIEQLLTSILYGYFIGTFLILETPANKPMFPFEPVEGLKKVNSQANPKNHTTVRLVLDGQQRITSLFYALYEPDIPLRGSKNPYRFYLRLDEALNGAIDDSVVGVSTGDAKRKGELEQLVYMHKALRFSSLLDTNTFNEWLYTQQNIWNNEQRKLILTFQQRLTSFQVPVVDLSEETDWQNIVNIFDRINRTGVKLSLFDLIGARLYLKDVRLRKLWETFEKAHKDVIPAIKPEFLLRAIALQKGKEPRKRNLLDVINELEGEAFNSLWNEATESIVQAHKRITNHYGAFEKKWIPYPRLIIPLACLLDKLKRKSAGEEDYRKLDCWYWGSIFSQRYDQGVDTKSYQDVRDIGNWINREEKPEWLKKLSTQDLNLDIGEPQSAIYLGIMNLVASRGANDFLNGQSAKLHQCEDDHIFPDSVYREKYGNQVDVIFNRTLIWEKTNNRKRKKLPSEFFSDCLSKHGNDEARLLDTLNSHLISKEAYNALKENNFEKFISERRKMLNQAIKNLFIQTTEDEVNTTGEVRVLEDTQIELGTLFDNQQTASTSIKNTPLISPCTTNQLAEIFEIHRDTIARKRLNKNFTDWSKKYDPEGIGWTYSEETQFFYRQDE</sequence>
<proteinExistence type="predicted"/>
<dbReference type="InterPro" id="IPR004919">
    <property type="entry name" value="GmrSD_N"/>
</dbReference>
<dbReference type="RefSeq" id="WP_015184749.1">
    <property type="nucleotide sequence ID" value="NC_019738.1"/>
</dbReference>
<dbReference type="AlphaFoldDB" id="K9WLH3"/>